<dbReference type="InterPro" id="IPR051638">
    <property type="entry name" value="CTBP_dehydrogenase"/>
</dbReference>
<feature type="domain" description="D-isomer specific 2-hydroxyacid dehydrogenase catalytic" evidence="2">
    <location>
        <begin position="38"/>
        <end position="328"/>
    </location>
</feature>
<dbReference type="GO" id="GO:0006357">
    <property type="term" value="P:regulation of transcription by RNA polymerase II"/>
    <property type="evidence" value="ECO:0007669"/>
    <property type="project" value="TreeGrafter"/>
</dbReference>
<gene>
    <name evidence="4" type="ORF">BGE01nite_10470</name>
</gene>
<dbReference type="GO" id="GO:0051287">
    <property type="term" value="F:NAD binding"/>
    <property type="evidence" value="ECO:0007669"/>
    <property type="project" value="InterPro"/>
</dbReference>
<dbReference type="GO" id="GO:0001221">
    <property type="term" value="F:transcription coregulator binding"/>
    <property type="evidence" value="ECO:0007669"/>
    <property type="project" value="TreeGrafter"/>
</dbReference>
<evidence type="ECO:0000259" key="3">
    <source>
        <dbReference type="Pfam" id="PF02826"/>
    </source>
</evidence>
<evidence type="ECO:0000259" key="2">
    <source>
        <dbReference type="Pfam" id="PF00389"/>
    </source>
</evidence>
<dbReference type="PANTHER" id="PTHR46029">
    <property type="entry name" value="C-TERMINAL-BINDING PROTEIN"/>
    <property type="match status" value="1"/>
</dbReference>
<dbReference type="InterPro" id="IPR006140">
    <property type="entry name" value="D-isomer_DH_NAD-bd"/>
</dbReference>
<evidence type="ECO:0000313" key="4">
    <source>
        <dbReference type="EMBL" id="GEP41756.1"/>
    </source>
</evidence>
<comment type="caution">
    <text evidence="4">The sequence shown here is derived from an EMBL/GenBank/DDBJ whole genome shotgun (WGS) entry which is preliminary data.</text>
</comment>
<reference evidence="4 5" key="1">
    <citation type="submission" date="2019-07" db="EMBL/GenBank/DDBJ databases">
        <title>Whole genome shotgun sequence of Brevifollis gellanilyticus NBRC 108608.</title>
        <authorList>
            <person name="Hosoyama A."/>
            <person name="Uohara A."/>
            <person name="Ohji S."/>
            <person name="Ichikawa N."/>
        </authorList>
    </citation>
    <scope>NUCLEOTIDE SEQUENCE [LARGE SCALE GENOMIC DNA]</scope>
    <source>
        <strain evidence="4 5">NBRC 108608</strain>
    </source>
</reference>
<keyword evidence="5" id="KW-1185">Reference proteome</keyword>
<dbReference type="Pfam" id="PF02826">
    <property type="entry name" value="2-Hacid_dh_C"/>
    <property type="match status" value="1"/>
</dbReference>
<dbReference type="InterPro" id="IPR043322">
    <property type="entry name" value="CtBP"/>
</dbReference>
<dbReference type="InterPro" id="IPR036291">
    <property type="entry name" value="NAD(P)-bd_dom_sf"/>
</dbReference>
<dbReference type="SUPFAM" id="SSF52283">
    <property type="entry name" value="Formate/glycerate dehydrogenase catalytic domain-like"/>
    <property type="match status" value="1"/>
</dbReference>
<protein>
    <submittedName>
        <fullName evidence="4">Dehydrogenase</fullName>
    </submittedName>
</protein>
<dbReference type="CDD" id="cd05299">
    <property type="entry name" value="CtBP_dh"/>
    <property type="match status" value="1"/>
</dbReference>
<dbReference type="EMBL" id="BKAG01000005">
    <property type="protein sequence ID" value="GEP41756.1"/>
    <property type="molecule type" value="Genomic_DNA"/>
</dbReference>
<proteinExistence type="inferred from homology"/>
<keyword evidence="1" id="KW-0560">Oxidoreductase</keyword>
<feature type="domain" description="D-isomer specific 2-hydroxyacid dehydrogenase NAD-binding" evidence="3">
    <location>
        <begin position="120"/>
        <end position="296"/>
    </location>
</feature>
<dbReference type="SUPFAM" id="SSF51735">
    <property type="entry name" value="NAD(P)-binding Rossmann-fold domains"/>
    <property type="match status" value="1"/>
</dbReference>
<dbReference type="GO" id="GO:0140297">
    <property type="term" value="F:DNA-binding transcription factor binding"/>
    <property type="evidence" value="ECO:0007669"/>
    <property type="project" value="TreeGrafter"/>
</dbReference>
<dbReference type="PANTHER" id="PTHR46029:SF7">
    <property type="entry name" value="C-TERMINAL-BINDING PROTEIN"/>
    <property type="match status" value="1"/>
</dbReference>
<name>A0A512M4V4_9BACT</name>
<dbReference type="AlphaFoldDB" id="A0A512M4V4"/>
<dbReference type="Proteomes" id="UP000321577">
    <property type="component" value="Unassembled WGS sequence"/>
</dbReference>
<dbReference type="GO" id="GO:0016616">
    <property type="term" value="F:oxidoreductase activity, acting on the CH-OH group of donors, NAD or NADP as acceptor"/>
    <property type="evidence" value="ECO:0007669"/>
    <property type="project" value="InterPro"/>
</dbReference>
<dbReference type="InterPro" id="IPR006139">
    <property type="entry name" value="D-isomer_2_OHA_DH_cat_dom"/>
</dbReference>
<dbReference type="Pfam" id="PF00389">
    <property type="entry name" value="2-Hacid_dh"/>
    <property type="match status" value="1"/>
</dbReference>
<organism evidence="4 5">
    <name type="scientific">Brevifollis gellanilyticus</name>
    <dbReference type="NCBI Taxonomy" id="748831"/>
    <lineage>
        <taxon>Bacteria</taxon>
        <taxon>Pseudomonadati</taxon>
        <taxon>Verrucomicrobiota</taxon>
        <taxon>Verrucomicrobiia</taxon>
        <taxon>Verrucomicrobiales</taxon>
        <taxon>Verrucomicrobiaceae</taxon>
    </lineage>
</organism>
<dbReference type="GO" id="GO:0003714">
    <property type="term" value="F:transcription corepressor activity"/>
    <property type="evidence" value="ECO:0007669"/>
    <property type="project" value="InterPro"/>
</dbReference>
<evidence type="ECO:0000256" key="1">
    <source>
        <dbReference type="RuleBase" id="RU003719"/>
    </source>
</evidence>
<accession>A0A512M4V4</accession>
<dbReference type="Gene3D" id="3.40.50.720">
    <property type="entry name" value="NAD(P)-binding Rossmann-like Domain"/>
    <property type="match status" value="2"/>
</dbReference>
<sequence length="331" mass="35854">MDYPTTLMPRITIIDWRTSPQGDPDSTIERHIIGDAAEVRRFLCETDADLTEEICASDALIVWHNMPLTAQGISRLKQCRAIIRNGVGFDSVDVAAAREHGIAVCNVPDYGTEEVADHAIALTMALCRQILPLDAEAKKLGWLIKVEPRLRRLSTLTFGIVGLGRIGTATALRAKGLGFRVIFHDPYLANGADKALGISRVRTLDELLRQSDVLSVHCPLNAETHHLIAERELALLKPSSFVVNTARGAIIKKTAILTALREGCLAGAGLDVIENEPLRTEDEAATPNLIATCHAAFCSVESKIEMRSTSARIARAAVTGEPLENVVNGVS</sequence>
<evidence type="ECO:0000313" key="5">
    <source>
        <dbReference type="Proteomes" id="UP000321577"/>
    </source>
</evidence>
<comment type="similarity">
    <text evidence="1">Belongs to the D-isomer specific 2-hydroxyacid dehydrogenase family.</text>
</comment>